<evidence type="ECO:0000313" key="1">
    <source>
        <dbReference type="EMBL" id="CDN31748.1"/>
    </source>
</evidence>
<dbReference type="HOGENOM" id="CLU_1292189_0_0_10"/>
<keyword evidence="2" id="KW-1185">Reference proteome</keyword>
<dbReference type="OrthoDB" id="1093681at2"/>
<reference evidence="1 2" key="1">
    <citation type="journal article" date="2015" name="Genome Announc.">
        <title>Complete Genome Sequence of the Novel Leech Symbiont Mucinivorans hirudinis M3T.</title>
        <authorList>
            <person name="Nelson M.C."/>
            <person name="Bomar L."/>
            <person name="Graf J."/>
        </authorList>
    </citation>
    <scope>NUCLEOTIDE SEQUENCE [LARGE SCALE GENOMIC DNA]</scope>
    <source>
        <strain evidence="2">M3</strain>
    </source>
</reference>
<sequence>MSSNMQNILAALRRQMNGAVSGTMRELGQADYLNFGVSLPTIKEIAMRYYPDNELAEELASHKSREAKIAALYVAENIDLQTMERWSCHWANQEIARLSAMLLFHKSPQAAIISNKWLEDSELRKIAALYTAGKIADVVDGDIVDKILKINVPSGSAGVDAAVVYALREIFHKQPQYHQAIKSRDIAELNWQIEG</sequence>
<dbReference type="STRING" id="1433126.BN938_1668"/>
<dbReference type="AlphaFoldDB" id="A0A060RCY3"/>
<dbReference type="InterPro" id="IPR014825">
    <property type="entry name" value="DNA_alkylation"/>
</dbReference>
<gene>
    <name evidence="1" type="ORF">BN938_1668</name>
</gene>
<organism evidence="1 2">
    <name type="scientific">Mucinivorans hirudinis</name>
    <dbReference type="NCBI Taxonomy" id="1433126"/>
    <lineage>
        <taxon>Bacteria</taxon>
        <taxon>Pseudomonadati</taxon>
        <taxon>Bacteroidota</taxon>
        <taxon>Bacteroidia</taxon>
        <taxon>Bacteroidales</taxon>
        <taxon>Rikenellaceae</taxon>
        <taxon>Mucinivorans</taxon>
    </lineage>
</organism>
<dbReference type="Proteomes" id="UP000027616">
    <property type="component" value="Chromosome I"/>
</dbReference>
<proteinExistence type="predicted"/>
<dbReference type="SUPFAM" id="SSF48371">
    <property type="entry name" value="ARM repeat"/>
    <property type="match status" value="1"/>
</dbReference>
<dbReference type="Pfam" id="PF08713">
    <property type="entry name" value="DNA_alkylation"/>
    <property type="match status" value="1"/>
</dbReference>
<dbReference type="PANTHER" id="PTHR41291:SF1">
    <property type="entry name" value="DNA ALKYLATION REPAIR PROTEIN"/>
    <property type="match status" value="1"/>
</dbReference>
<protein>
    <submittedName>
        <fullName evidence="1">M49 family peptidase</fullName>
    </submittedName>
</protein>
<accession>A0A060RCY3</accession>
<dbReference type="Gene3D" id="1.25.10.90">
    <property type="match status" value="1"/>
</dbReference>
<name>A0A060RCY3_9BACT</name>
<dbReference type="EMBL" id="HG934468">
    <property type="protein sequence ID" value="CDN31748.1"/>
    <property type="molecule type" value="Genomic_DNA"/>
</dbReference>
<dbReference type="eggNOG" id="COG4912">
    <property type="taxonomic scope" value="Bacteria"/>
</dbReference>
<dbReference type="InterPro" id="IPR016024">
    <property type="entry name" value="ARM-type_fold"/>
</dbReference>
<evidence type="ECO:0000313" key="2">
    <source>
        <dbReference type="Proteomes" id="UP000027616"/>
    </source>
</evidence>
<dbReference type="KEGG" id="rbc:BN938_1668"/>
<dbReference type="PANTHER" id="PTHR41291">
    <property type="entry name" value="DNA ALKYLATION REPAIR PROTEIN"/>
    <property type="match status" value="1"/>
</dbReference>